<dbReference type="KEGG" id="dno:DNO_0432"/>
<organism evidence="1 2">
    <name type="scientific">Dichelobacter nodosus (strain VCS1703A)</name>
    <dbReference type="NCBI Taxonomy" id="246195"/>
    <lineage>
        <taxon>Bacteria</taxon>
        <taxon>Pseudomonadati</taxon>
        <taxon>Pseudomonadota</taxon>
        <taxon>Gammaproteobacteria</taxon>
        <taxon>Cardiobacteriales</taxon>
        <taxon>Cardiobacteriaceae</taxon>
        <taxon>Dichelobacter</taxon>
    </lineage>
</organism>
<reference evidence="1 2" key="1">
    <citation type="journal article" date="2007" name="Nat. Biotechnol.">
        <title>Genome sequence and identification of candidate vaccine antigens from the animal pathogen Dichelobacter nodosus.</title>
        <authorList>
            <person name="Myers G.S."/>
            <person name="Parker D."/>
            <person name="Al-Hasani K."/>
            <person name="Kennan R.M."/>
            <person name="Seemann T."/>
            <person name="Ren Q."/>
            <person name="Badger J.H."/>
            <person name="Selengut J.D."/>
            <person name="Deboy R.T."/>
            <person name="Tettelin H."/>
            <person name="Boyce J.D."/>
            <person name="McCarl V.P."/>
            <person name="Han X."/>
            <person name="Nelson W.C."/>
            <person name="Madupu R."/>
            <person name="Mohamoud Y."/>
            <person name="Holley T."/>
            <person name="Fedorova N."/>
            <person name="Khouri H."/>
            <person name="Bottomley S.P."/>
            <person name="Whittington R.J."/>
            <person name="Adler B."/>
            <person name="Songer J.G."/>
            <person name="Rood J.I."/>
            <person name="Paulsen I.T."/>
        </authorList>
    </citation>
    <scope>NUCLEOTIDE SEQUENCE [LARGE SCALE GENOMIC DNA]</scope>
    <source>
        <strain evidence="1 2">VCS1703A</strain>
    </source>
</reference>
<sequence>MILKMGLREFMLTVVFKRGENRTTLILFFMRIFYA</sequence>
<protein>
    <submittedName>
        <fullName evidence="1">Uncharacterized protein</fullName>
    </submittedName>
</protein>
<evidence type="ECO:0000313" key="1">
    <source>
        <dbReference type="EMBL" id="ABQ13707.1"/>
    </source>
</evidence>
<dbReference type="Proteomes" id="UP000000248">
    <property type="component" value="Chromosome"/>
</dbReference>
<dbReference type="HOGENOM" id="CLU_3364641_0_0_6"/>
<gene>
    <name evidence="1" type="ordered locus">DNO_0432</name>
</gene>
<keyword evidence="2" id="KW-1185">Reference proteome</keyword>
<proteinExistence type="predicted"/>
<name>A5EVW3_DICNV</name>
<dbReference type="EMBL" id="CP000513">
    <property type="protein sequence ID" value="ABQ13707.1"/>
    <property type="molecule type" value="Genomic_DNA"/>
</dbReference>
<accession>A5EVW3</accession>
<dbReference type="STRING" id="246195.DNO_0432"/>
<dbReference type="AlphaFoldDB" id="A5EVW3"/>
<evidence type="ECO:0000313" key="2">
    <source>
        <dbReference type="Proteomes" id="UP000000248"/>
    </source>
</evidence>